<organism evidence="1 2">
    <name type="scientific">Jaapia argillacea MUCL 33604</name>
    <dbReference type="NCBI Taxonomy" id="933084"/>
    <lineage>
        <taxon>Eukaryota</taxon>
        <taxon>Fungi</taxon>
        <taxon>Dikarya</taxon>
        <taxon>Basidiomycota</taxon>
        <taxon>Agaricomycotina</taxon>
        <taxon>Agaricomycetes</taxon>
        <taxon>Agaricomycetidae</taxon>
        <taxon>Jaapiales</taxon>
        <taxon>Jaapiaceae</taxon>
        <taxon>Jaapia</taxon>
    </lineage>
</organism>
<keyword evidence="2" id="KW-1185">Reference proteome</keyword>
<dbReference type="InParanoid" id="A0A067P9I1"/>
<evidence type="ECO:0000313" key="1">
    <source>
        <dbReference type="EMBL" id="KDQ50445.1"/>
    </source>
</evidence>
<reference evidence="2" key="1">
    <citation type="journal article" date="2014" name="Proc. Natl. Acad. Sci. U.S.A.">
        <title>Extensive sampling of basidiomycete genomes demonstrates inadequacy of the white-rot/brown-rot paradigm for wood decay fungi.</title>
        <authorList>
            <person name="Riley R."/>
            <person name="Salamov A.A."/>
            <person name="Brown D.W."/>
            <person name="Nagy L.G."/>
            <person name="Floudas D."/>
            <person name="Held B.W."/>
            <person name="Levasseur A."/>
            <person name="Lombard V."/>
            <person name="Morin E."/>
            <person name="Otillar R."/>
            <person name="Lindquist E.A."/>
            <person name="Sun H."/>
            <person name="LaButti K.M."/>
            <person name="Schmutz J."/>
            <person name="Jabbour D."/>
            <person name="Luo H."/>
            <person name="Baker S.E."/>
            <person name="Pisabarro A.G."/>
            <person name="Walton J.D."/>
            <person name="Blanchette R.A."/>
            <person name="Henrissat B."/>
            <person name="Martin F."/>
            <person name="Cullen D."/>
            <person name="Hibbett D.S."/>
            <person name="Grigoriev I.V."/>
        </authorList>
    </citation>
    <scope>NUCLEOTIDE SEQUENCE [LARGE SCALE GENOMIC DNA]</scope>
    <source>
        <strain evidence="2">MUCL 33604</strain>
    </source>
</reference>
<dbReference type="OrthoDB" id="2679825at2759"/>
<accession>A0A067P9I1</accession>
<name>A0A067P9I1_9AGAM</name>
<proteinExistence type="predicted"/>
<dbReference type="InterPro" id="IPR054208">
    <property type="entry name" value="DUF6914"/>
</dbReference>
<dbReference type="HOGENOM" id="CLU_1289086_0_0_1"/>
<protein>
    <submittedName>
        <fullName evidence="1">Uncharacterized protein</fullName>
    </submittedName>
</protein>
<dbReference type="AlphaFoldDB" id="A0A067P9I1"/>
<dbReference type="Proteomes" id="UP000027265">
    <property type="component" value="Unassembled WGS sequence"/>
</dbReference>
<dbReference type="Pfam" id="PF21858">
    <property type="entry name" value="DUF6914"/>
    <property type="match status" value="1"/>
</dbReference>
<evidence type="ECO:0000313" key="2">
    <source>
        <dbReference type="Proteomes" id="UP000027265"/>
    </source>
</evidence>
<gene>
    <name evidence="1" type="ORF">JAAARDRAFT_585066</name>
</gene>
<dbReference type="EMBL" id="KL197760">
    <property type="protein sequence ID" value="KDQ50445.1"/>
    <property type="molecule type" value="Genomic_DNA"/>
</dbReference>
<sequence length="214" mass="25083">MYFSLILTTSYYTLIIPYLFNTNLLTFIHPSSPPNNSISMARDKTRLYLTLNHRHFVEGFHWSIILAPKDPRRGSAESFDERNDSIRWDLTNELPNGSRGICPWWIRKSDVNQRRSISLIARILIGKFDEFQNIIYYLDNAFFSVPASVANCKTWALRAVSVLVHQRIVALRVPSIWELEQHGENFGRSVMRRIERREVSISETEDIPVLDLRW</sequence>